<feature type="transmembrane region" description="Helical" evidence="2">
    <location>
        <begin position="161"/>
        <end position="186"/>
    </location>
</feature>
<evidence type="ECO:0000256" key="3">
    <source>
        <dbReference type="SAM" id="SignalP"/>
    </source>
</evidence>
<feature type="region of interest" description="Disordered" evidence="1">
    <location>
        <begin position="301"/>
        <end position="324"/>
    </location>
</feature>
<evidence type="ECO:0000256" key="1">
    <source>
        <dbReference type="SAM" id="MobiDB-lite"/>
    </source>
</evidence>
<proteinExistence type="predicted"/>
<evidence type="ECO:0000256" key="2">
    <source>
        <dbReference type="SAM" id="Phobius"/>
    </source>
</evidence>
<accession>A0AA39NEF1</accession>
<dbReference type="Proteomes" id="UP001175227">
    <property type="component" value="Unassembled WGS sequence"/>
</dbReference>
<evidence type="ECO:0000313" key="5">
    <source>
        <dbReference type="Proteomes" id="UP001175227"/>
    </source>
</evidence>
<dbReference type="EMBL" id="JAUEPR010000100">
    <property type="protein sequence ID" value="KAK0464133.1"/>
    <property type="molecule type" value="Genomic_DNA"/>
</dbReference>
<comment type="caution">
    <text evidence="4">The sequence shown here is derived from an EMBL/GenBank/DDBJ whole genome shotgun (WGS) entry which is preliminary data.</text>
</comment>
<feature type="signal peptide" evidence="3">
    <location>
        <begin position="1"/>
        <end position="17"/>
    </location>
</feature>
<organism evidence="4 5">
    <name type="scientific">Armillaria novae-zelandiae</name>
    <dbReference type="NCBI Taxonomy" id="153914"/>
    <lineage>
        <taxon>Eukaryota</taxon>
        <taxon>Fungi</taxon>
        <taxon>Dikarya</taxon>
        <taxon>Basidiomycota</taxon>
        <taxon>Agaricomycotina</taxon>
        <taxon>Agaricomycetes</taxon>
        <taxon>Agaricomycetidae</taxon>
        <taxon>Agaricales</taxon>
        <taxon>Marasmiineae</taxon>
        <taxon>Physalacriaceae</taxon>
        <taxon>Armillaria</taxon>
    </lineage>
</organism>
<keyword evidence="3" id="KW-0732">Signal</keyword>
<dbReference type="AlphaFoldDB" id="A0AA39NEF1"/>
<reference evidence="4" key="1">
    <citation type="submission" date="2023-06" db="EMBL/GenBank/DDBJ databases">
        <authorList>
            <consortium name="Lawrence Berkeley National Laboratory"/>
            <person name="Ahrendt S."/>
            <person name="Sahu N."/>
            <person name="Indic B."/>
            <person name="Wong-Bajracharya J."/>
            <person name="Merenyi Z."/>
            <person name="Ke H.-M."/>
            <person name="Monk M."/>
            <person name="Kocsube S."/>
            <person name="Drula E."/>
            <person name="Lipzen A."/>
            <person name="Balint B."/>
            <person name="Henrissat B."/>
            <person name="Andreopoulos B."/>
            <person name="Martin F.M."/>
            <person name="Harder C.B."/>
            <person name="Rigling D."/>
            <person name="Ford K.L."/>
            <person name="Foster G.D."/>
            <person name="Pangilinan J."/>
            <person name="Papanicolaou A."/>
            <person name="Barry K."/>
            <person name="LaButti K."/>
            <person name="Viragh M."/>
            <person name="Koriabine M."/>
            <person name="Yan M."/>
            <person name="Riley R."/>
            <person name="Champramary S."/>
            <person name="Plett K.L."/>
            <person name="Tsai I.J."/>
            <person name="Slot J."/>
            <person name="Sipos G."/>
            <person name="Plett J."/>
            <person name="Nagy L.G."/>
            <person name="Grigoriev I.V."/>
        </authorList>
    </citation>
    <scope>NUCLEOTIDE SEQUENCE</scope>
    <source>
        <strain evidence="4">ICMP 16352</strain>
    </source>
</reference>
<feature type="chain" id="PRO_5041376587" evidence="3">
    <location>
        <begin position="18"/>
        <end position="324"/>
    </location>
</feature>
<feature type="region of interest" description="Disordered" evidence="1">
    <location>
        <begin position="232"/>
        <end position="280"/>
    </location>
</feature>
<feature type="compositionally biased region" description="Low complexity" evidence="1">
    <location>
        <begin position="114"/>
        <end position="127"/>
    </location>
</feature>
<keyword evidence="2" id="KW-1133">Transmembrane helix</keyword>
<keyword evidence="2" id="KW-0472">Membrane</keyword>
<feature type="compositionally biased region" description="Basic and acidic residues" evidence="1">
    <location>
        <begin position="247"/>
        <end position="256"/>
    </location>
</feature>
<evidence type="ECO:0000313" key="4">
    <source>
        <dbReference type="EMBL" id="KAK0464133.1"/>
    </source>
</evidence>
<gene>
    <name evidence="4" type="ORF">IW261DRAFT_1524478</name>
</gene>
<sequence length="324" mass="35358">MLLLIILVCLDFTVSRGFRFDNYTGTVTATLPITLSWHREVGDPDNISFALGIIQSQGSFEEPFFSATDLSQFDGTVNVSFPVPGEYQIEAKNAGFGLATSQIFNVATSGGGSTTVSSSRLQSGSSVMETPGEPPSSATQSVQSTVNDQPTSNLTSRNHRISIVGTVIGSVVSILLVFGSGVFLFIRRRRRRDFDRLLLPHPELISELNSHSPPVASVHKQPREIMLYVEDESHRAVDGSGTGNPIEHGRERRDDPGMSLRIDASESESPEEQEAPQSAFRDVVAEVRRLRIQVQELIAERETGRVQANALDSPPDYVSRTSLG</sequence>
<protein>
    <submittedName>
        <fullName evidence="4">Uncharacterized protein</fullName>
    </submittedName>
</protein>
<name>A0AA39NEF1_9AGAR</name>
<keyword evidence="2" id="KW-0812">Transmembrane</keyword>
<feature type="compositionally biased region" description="Polar residues" evidence="1">
    <location>
        <begin position="136"/>
        <end position="154"/>
    </location>
</feature>
<feature type="region of interest" description="Disordered" evidence="1">
    <location>
        <begin position="110"/>
        <end position="154"/>
    </location>
</feature>
<feature type="compositionally biased region" description="Acidic residues" evidence="1">
    <location>
        <begin position="265"/>
        <end position="274"/>
    </location>
</feature>
<keyword evidence="5" id="KW-1185">Reference proteome</keyword>